<feature type="non-terminal residue" evidence="2">
    <location>
        <position position="1"/>
    </location>
</feature>
<dbReference type="EMBL" id="JAPEUY010000005">
    <property type="protein sequence ID" value="KAJ4373344.1"/>
    <property type="molecule type" value="Genomic_DNA"/>
</dbReference>
<reference evidence="2" key="1">
    <citation type="submission" date="2022-10" db="EMBL/GenBank/DDBJ databases">
        <title>Tapping the CABI collections for fungal endophytes: first genome assemblies for Collariella, Neodidymelliopsis, Ascochyta clinopodiicola, Didymella pomorum, Didymosphaeria variabile, Neocosmospora piperis and Neocucurbitaria cava.</title>
        <authorList>
            <person name="Hill R."/>
        </authorList>
    </citation>
    <scope>NUCLEOTIDE SEQUENCE</scope>
    <source>
        <strain evidence="2">IMI 356814</strain>
    </source>
</reference>
<gene>
    <name evidence="2" type="ORF">N0V83_003639</name>
</gene>
<feature type="region of interest" description="Disordered" evidence="1">
    <location>
        <begin position="76"/>
        <end position="97"/>
    </location>
</feature>
<dbReference type="Proteomes" id="UP001140560">
    <property type="component" value="Unassembled WGS sequence"/>
</dbReference>
<comment type="caution">
    <text evidence="2">The sequence shown here is derived from an EMBL/GenBank/DDBJ whole genome shotgun (WGS) entry which is preliminary data.</text>
</comment>
<proteinExistence type="predicted"/>
<organism evidence="2 3">
    <name type="scientific">Neocucurbitaria cava</name>
    <dbReference type="NCBI Taxonomy" id="798079"/>
    <lineage>
        <taxon>Eukaryota</taxon>
        <taxon>Fungi</taxon>
        <taxon>Dikarya</taxon>
        <taxon>Ascomycota</taxon>
        <taxon>Pezizomycotina</taxon>
        <taxon>Dothideomycetes</taxon>
        <taxon>Pleosporomycetidae</taxon>
        <taxon>Pleosporales</taxon>
        <taxon>Pleosporineae</taxon>
        <taxon>Cucurbitariaceae</taxon>
        <taxon>Neocucurbitaria</taxon>
    </lineage>
</organism>
<sequence length="97" mass="11086">SFKLNLNFNPNLNMADANISKDDRIKFLQDLVRTYETAIFDGDARNADKDKQIANLMASSERKLKHIAYLENERVGSYYGNNGDNNNKDGDNERVVE</sequence>
<name>A0A9W8YC21_9PLEO</name>
<dbReference type="AlphaFoldDB" id="A0A9W8YC21"/>
<keyword evidence="3" id="KW-1185">Reference proteome</keyword>
<evidence type="ECO:0000313" key="3">
    <source>
        <dbReference type="Proteomes" id="UP001140560"/>
    </source>
</evidence>
<accession>A0A9W8YC21</accession>
<protein>
    <submittedName>
        <fullName evidence="2">Uncharacterized protein</fullName>
    </submittedName>
</protein>
<evidence type="ECO:0000313" key="2">
    <source>
        <dbReference type="EMBL" id="KAJ4373344.1"/>
    </source>
</evidence>
<evidence type="ECO:0000256" key="1">
    <source>
        <dbReference type="SAM" id="MobiDB-lite"/>
    </source>
</evidence>
<feature type="compositionally biased region" description="Basic and acidic residues" evidence="1">
    <location>
        <begin position="86"/>
        <end position="97"/>
    </location>
</feature>